<dbReference type="Gene3D" id="3.30.2350.20">
    <property type="entry name" value="TruD, catalytic domain"/>
    <property type="match status" value="2"/>
</dbReference>
<feature type="region of interest" description="Disordered" evidence="4">
    <location>
        <begin position="635"/>
        <end position="689"/>
    </location>
</feature>
<dbReference type="OrthoDB" id="447290at2759"/>
<dbReference type="Pfam" id="PF01142">
    <property type="entry name" value="TruD"/>
    <property type="match status" value="1"/>
</dbReference>
<name>A0A9P5S3V4_9FUNG</name>
<keyword evidence="7" id="KW-1185">Reference proteome</keyword>
<keyword evidence="3" id="KW-0413">Isomerase</keyword>
<dbReference type="PANTHER" id="PTHR13326">
    <property type="entry name" value="TRNA PSEUDOURIDINE SYNTHASE D"/>
    <property type="match status" value="1"/>
</dbReference>
<dbReference type="InterPro" id="IPR020119">
    <property type="entry name" value="PsdUridine_synth_TruD_CS"/>
</dbReference>
<dbReference type="GO" id="GO:0005634">
    <property type="term" value="C:nucleus"/>
    <property type="evidence" value="ECO:0007669"/>
    <property type="project" value="TreeGrafter"/>
</dbReference>
<dbReference type="InterPro" id="IPR011760">
    <property type="entry name" value="PsdUridine_synth_TruD_insert"/>
</dbReference>
<evidence type="ECO:0000256" key="2">
    <source>
        <dbReference type="ARBA" id="ARBA00022694"/>
    </source>
</evidence>
<organism evidence="6 7">
    <name type="scientific">Linnemannia schmuckeri</name>
    <dbReference type="NCBI Taxonomy" id="64567"/>
    <lineage>
        <taxon>Eukaryota</taxon>
        <taxon>Fungi</taxon>
        <taxon>Fungi incertae sedis</taxon>
        <taxon>Mucoromycota</taxon>
        <taxon>Mortierellomycotina</taxon>
        <taxon>Mortierellomycetes</taxon>
        <taxon>Mortierellales</taxon>
        <taxon>Mortierellaceae</taxon>
        <taxon>Linnemannia</taxon>
    </lineage>
</organism>
<comment type="similarity">
    <text evidence="1">Belongs to the pseudouridine synthase TruD family.</text>
</comment>
<feature type="compositionally biased region" description="Polar residues" evidence="4">
    <location>
        <begin position="635"/>
        <end position="656"/>
    </location>
</feature>
<dbReference type="InterPro" id="IPR042214">
    <property type="entry name" value="TruD_catalytic"/>
</dbReference>
<evidence type="ECO:0000313" key="6">
    <source>
        <dbReference type="EMBL" id="KAF9154215.1"/>
    </source>
</evidence>
<dbReference type="GO" id="GO:0001522">
    <property type="term" value="P:pseudouridine synthesis"/>
    <property type="evidence" value="ECO:0007669"/>
    <property type="project" value="InterPro"/>
</dbReference>
<evidence type="ECO:0000256" key="3">
    <source>
        <dbReference type="ARBA" id="ARBA00023235"/>
    </source>
</evidence>
<dbReference type="CDD" id="cd02576">
    <property type="entry name" value="PseudoU_synth_ScPUS7"/>
    <property type="match status" value="1"/>
</dbReference>
<dbReference type="GO" id="GO:0008033">
    <property type="term" value="P:tRNA processing"/>
    <property type="evidence" value="ECO:0007669"/>
    <property type="project" value="UniProtKB-KW"/>
</dbReference>
<dbReference type="GO" id="GO:0009982">
    <property type="term" value="F:pseudouridine synthase activity"/>
    <property type="evidence" value="ECO:0007669"/>
    <property type="project" value="InterPro"/>
</dbReference>
<evidence type="ECO:0000259" key="5">
    <source>
        <dbReference type="PROSITE" id="PS50984"/>
    </source>
</evidence>
<sequence length="689" mass="77338">MTTDNATTMTETVVGIQTFVDPSIPGFSAIIKQRYSDFIVNEVDQENQTVRLTSYDLPVPDPEGIRLREEQLQAKEDAEQANREMGDEAKLVELAAVLDNDAETMTQIKKMLDSYGNDVEFVNLKPQDDKAKRTMIHKVVKERFSGRMVSETADGTMRLRMHKKKDNFDRRGKVKYDAWKDLGGEFCRFCLFKENRETMEAINHLTSTLRVPGKVFTFAGTKDRRGITSQWVTAHKVKAERLLALNKGLRNMSLGNFSYVTKSLKLGDLNGNRFMITLRNVQVDSEDTLNRSMMSLRDKGFINYFGMQRFGTGSVGTHEVGGAILRGEWEAAVELIMKPRLGEGPDLEKARKHWAEHKDAKEAIRLFPKRWVAEYQILWSFQKAGHQRQPFEALNNIPRNLRLMYVHAYQSYIWNHMVTERIALYGADKAVVGDLVAIDKNALEAEDENMDDNNNNNNRGSSSKDDSHIRAKVLTEEDVDQYTIYDVILPLPGFDVIYPTHAIGTKYKELMAKDGLDPHSMRRGNKEYSLPGSYRSFMSKPENVEWEIVRYDQADIPLTLTDQERMEGKPQPERVPDGKYLALILNLTLKSSQYATMAIREVCKQDTSAGFQATLNTVDNNTNSAPASPAVTLAENSAVTPAQTPAETPAETSSAMSVDGASGESGTGKRGIEEVEGAAAGPEAKASKD</sequence>
<dbReference type="EMBL" id="JAAAUQ010000128">
    <property type="protein sequence ID" value="KAF9154215.1"/>
    <property type="molecule type" value="Genomic_DNA"/>
</dbReference>
<comment type="caution">
    <text evidence="6">The sequence shown here is derived from an EMBL/GenBank/DDBJ whole genome shotgun (WGS) entry which is preliminary data.</text>
</comment>
<dbReference type="PIRSF" id="PIRSF037016">
    <property type="entry name" value="Pseudouridin_synth_euk_prd"/>
    <property type="match status" value="1"/>
</dbReference>
<keyword evidence="2" id="KW-0819">tRNA processing</keyword>
<evidence type="ECO:0000256" key="4">
    <source>
        <dbReference type="SAM" id="MobiDB-lite"/>
    </source>
</evidence>
<accession>A0A9P5S3V4</accession>
<evidence type="ECO:0000313" key="7">
    <source>
        <dbReference type="Proteomes" id="UP000748756"/>
    </source>
</evidence>
<dbReference type="InterPro" id="IPR001656">
    <property type="entry name" value="PsdUridine_synth_TruD"/>
</dbReference>
<feature type="compositionally biased region" description="Low complexity" evidence="4">
    <location>
        <begin position="677"/>
        <end position="689"/>
    </location>
</feature>
<feature type="domain" description="TRUD" evidence="5">
    <location>
        <begin position="300"/>
        <end position="540"/>
    </location>
</feature>
<dbReference type="PANTHER" id="PTHR13326:SF21">
    <property type="entry name" value="PSEUDOURIDYLATE SYNTHASE PUS7L"/>
    <property type="match status" value="1"/>
</dbReference>
<dbReference type="GO" id="GO:0003723">
    <property type="term" value="F:RNA binding"/>
    <property type="evidence" value="ECO:0007669"/>
    <property type="project" value="InterPro"/>
</dbReference>
<dbReference type="NCBIfam" id="TIGR00094">
    <property type="entry name" value="tRNA_TruD_broad"/>
    <property type="match status" value="1"/>
</dbReference>
<gene>
    <name evidence="6" type="primary">PUS7</name>
    <name evidence="6" type="ORF">BG015_001532</name>
</gene>
<dbReference type="Proteomes" id="UP000748756">
    <property type="component" value="Unassembled WGS sequence"/>
</dbReference>
<feature type="region of interest" description="Disordered" evidence="4">
    <location>
        <begin position="446"/>
        <end position="468"/>
    </location>
</feature>
<reference evidence="6" key="1">
    <citation type="journal article" date="2020" name="Fungal Divers.">
        <title>Resolving the Mortierellaceae phylogeny through synthesis of multi-gene phylogenetics and phylogenomics.</title>
        <authorList>
            <person name="Vandepol N."/>
            <person name="Liber J."/>
            <person name="Desiro A."/>
            <person name="Na H."/>
            <person name="Kennedy M."/>
            <person name="Barry K."/>
            <person name="Grigoriev I.V."/>
            <person name="Miller A.N."/>
            <person name="O'Donnell K."/>
            <person name="Stajich J.E."/>
            <person name="Bonito G."/>
        </authorList>
    </citation>
    <scope>NUCLEOTIDE SEQUENCE</scope>
    <source>
        <strain evidence="6">NRRL 6426</strain>
    </source>
</reference>
<dbReference type="AlphaFoldDB" id="A0A9P5S3V4"/>
<dbReference type="PROSITE" id="PS01268">
    <property type="entry name" value="UPF0024"/>
    <property type="match status" value="1"/>
</dbReference>
<evidence type="ECO:0000256" key="1">
    <source>
        <dbReference type="ARBA" id="ARBA00007953"/>
    </source>
</evidence>
<protein>
    <submittedName>
        <fullName evidence="6">Multisubstrate pseudouridine synthase 7</fullName>
    </submittedName>
</protein>
<dbReference type="FunFam" id="3.30.2350.20:FF:000003">
    <property type="entry name" value="Pseudouridylate synthase 7 homolog"/>
    <property type="match status" value="1"/>
</dbReference>
<proteinExistence type="inferred from homology"/>
<dbReference type="InterPro" id="IPR020103">
    <property type="entry name" value="PsdUridine_synth_cat_dom_sf"/>
</dbReference>
<dbReference type="SUPFAM" id="SSF55120">
    <property type="entry name" value="Pseudouridine synthase"/>
    <property type="match status" value="1"/>
</dbReference>
<dbReference type="PROSITE" id="PS50984">
    <property type="entry name" value="TRUD"/>
    <property type="match status" value="1"/>
</dbReference>